<feature type="compositionally biased region" description="Acidic residues" evidence="1">
    <location>
        <begin position="135"/>
        <end position="145"/>
    </location>
</feature>
<feature type="region of interest" description="Disordered" evidence="1">
    <location>
        <begin position="130"/>
        <end position="192"/>
    </location>
</feature>
<feature type="compositionally biased region" description="Polar residues" evidence="1">
    <location>
        <begin position="150"/>
        <end position="167"/>
    </location>
</feature>
<comment type="caution">
    <text evidence="2">The sequence shown here is derived from an EMBL/GenBank/DDBJ whole genome shotgun (WGS) entry which is preliminary data.</text>
</comment>
<organism evidence="2 3">
    <name type="scientific">Gigaspora margarita</name>
    <dbReference type="NCBI Taxonomy" id="4874"/>
    <lineage>
        <taxon>Eukaryota</taxon>
        <taxon>Fungi</taxon>
        <taxon>Fungi incertae sedis</taxon>
        <taxon>Mucoromycota</taxon>
        <taxon>Glomeromycotina</taxon>
        <taxon>Glomeromycetes</taxon>
        <taxon>Diversisporales</taxon>
        <taxon>Gigasporaceae</taxon>
        <taxon>Gigaspora</taxon>
    </lineage>
</organism>
<evidence type="ECO:0000313" key="3">
    <source>
        <dbReference type="Proteomes" id="UP000789901"/>
    </source>
</evidence>
<sequence>IPGFTVVITGIQEFGEFGMLRIKIILVTYLNIATKLIINKEVRLSQNSVINILPNLILIIHPSELSYVRIADSPILDLKFNNTAFISDLFDVCNDVMVLAFANIGLISNVSLNVVKLDAPSINRVTNSITQNDLSNDDSSGDEDVDKSTDQLLPNQRPSPNIPQQLSPLIPAQPGKPANIVPPIPVQPGILS</sequence>
<dbReference type="Proteomes" id="UP000789901">
    <property type="component" value="Unassembled WGS sequence"/>
</dbReference>
<gene>
    <name evidence="2" type="ORF">GMARGA_LOCUS32209</name>
</gene>
<reference evidence="2 3" key="1">
    <citation type="submission" date="2021-06" db="EMBL/GenBank/DDBJ databases">
        <authorList>
            <person name="Kallberg Y."/>
            <person name="Tangrot J."/>
            <person name="Rosling A."/>
        </authorList>
    </citation>
    <scope>NUCLEOTIDE SEQUENCE [LARGE SCALE GENOMIC DNA]</scope>
    <source>
        <strain evidence="2 3">120-4 pot B 10/14</strain>
    </source>
</reference>
<name>A0ABN7WMM1_GIGMA</name>
<feature type="non-terminal residue" evidence="2">
    <location>
        <position position="192"/>
    </location>
</feature>
<evidence type="ECO:0000256" key="1">
    <source>
        <dbReference type="SAM" id="MobiDB-lite"/>
    </source>
</evidence>
<proteinExistence type="predicted"/>
<protein>
    <submittedName>
        <fullName evidence="2">29043_t:CDS:1</fullName>
    </submittedName>
</protein>
<dbReference type="EMBL" id="CAJVQB010050018">
    <property type="protein sequence ID" value="CAG8834724.1"/>
    <property type="molecule type" value="Genomic_DNA"/>
</dbReference>
<keyword evidence="3" id="KW-1185">Reference proteome</keyword>
<feature type="non-terminal residue" evidence="2">
    <location>
        <position position="1"/>
    </location>
</feature>
<accession>A0ABN7WMM1</accession>
<evidence type="ECO:0000313" key="2">
    <source>
        <dbReference type="EMBL" id="CAG8834724.1"/>
    </source>
</evidence>